<feature type="region of interest" description="Disordered" evidence="1">
    <location>
        <begin position="126"/>
        <end position="203"/>
    </location>
</feature>
<evidence type="ECO:0000313" key="2">
    <source>
        <dbReference type="EMBL" id="SFL73814.1"/>
    </source>
</evidence>
<evidence type="ECO:0000256" key="1">
    <source>
        <dbReference type="SAM" id="MobiDB-lite"/>
    </source>
</evidence>
<organism evidence="2 3">
    <name type="scientific">Geodermatophilus ruber</name>
    <dbReference type="NCBI Taxonomy" id="504800"/>
    <lineage>
        <taxon>Bacteria</taxon>
        <taxon>Bacillati</taxon>
        <taxon>Actinomycetota</taxon>
        <taxon>Actinomycetes</taxon>
        <taxon>Geodermatophilales</taxon>
        <taxon>Geodermatophilaceae</taxon>
        <taxon>Geodermatophilus</taxon>
    </lineage>
</organism>
<protein>
    <submittedName>
        <fullName evidence="2">Uncharacterized conserved protein, DUF2267 family</fullName>
    </submittedName>
</protein>
<dbReference type="RefSeq" id="WP_177212916.1">
    <property type="nucleotide sequence ID" value="NZ_FOSW01000016.1"/>
</dbReference>
<dbReference type="Proteomes" id="UP000199152">
    <property type="component" value="Unassembled WGS sequence"/>
</dbReference>
<dbReference type="Gene3D" id="1.10.490.110">
    <property type="entry name" value="Uncharacterized conserved protein DUF2267"/>
    <property type="match status" value="2"/>
</dbReference>
<dbReference type="Pfam" id="PF10025">
    <property type="entry name" value="DUF2267"/>
    <property type="match status" value="2"/>
</dbReference>
<feature type="compositionally biased region" description="Basic and acidic residues" evidence="1">
    <location>
        <begin position="136"/>
        <end position="151"/>
    </location>
</feature>
<gene>
    <name evidence="2" type="ORF">SAMN04488085_116102</name>
</gene>
<dbReference type="AlphaFoldDB" id="A0A1I4K4W3"/>
<proteinExistence type="predicted"/>
<reference evidence="2 3" key="1">
    <citation type="submission" date="2016-10" db="EMBL/GenBank/DDBJ databases">
        <authorList>
            <person name="de Groot N.N."/>
        </authorList>
    </citation>
    <scope>NUCLEOTIDE SEQUENCE [LARGE SCALE GENOMIC DNA]</scope>
    <source>
        <strain evidence="2 3">DSM 45317</strain>
    </source>
</reference>
<keyword evidence="3" id="KW-1185">Reference proteome</keyword>
<evidence type="ECO:0000313" key="3">
    <source>
        <dbReference type="Proteomes" id="UP000199152"/>
    </source>
</evidence>
<dbReference type="InParanoid" id="A0A1I4K4W3"/>
<dbReference type="InterPro" id="IPR018727">
    <property type="entry name" value="DUF2267"/>
</dbReference>
<dbReference type="STRING" id="504800.SAMN04488085_116102"/>
<accession>A0A1I4K4W3</accession>
<sequence>MEYEEFIERVAERAGVSREHAAKLTEATLKVLADRISGGEDLDLAAMLPDELARHLRRPHQKQPKKYGFDEFVGKVRDRADGVPRKEIRPGIRAVLLTLREVAGEKEFRDALAQLPHEFEQLLQEEGAPEAASGDQDDRTTASDAQDDRTTASDTQENRTAASDAQDDRTTASDDQDDRTAASGSPGPRAAQDALVRRTAERAGVSKELATTLTRATLEVLGDRIGAAAAHDLAERLSTPSARWLEEPPGTPAHNYGPDGFVSRVRERAIGVADDDVTPGIQAVMVALREAVGEAEVEIALQQLTDEYDVLVRVS</sequence>
<name>A0A1I4K4W3_9ACTN</name>
<dbReference type="InterPro" id="IPR038282">
    <property type="entry name" value="DUF2267_sf"/>
</dbReference>
<dbReference type="EMBL" id="FOSW01000016">
    <property type="protein sequence ID" value="SFL73814.1"/>
    <property type="molecule type" value="Genomic_DNA"/>
</dbReference>